<reference evidence="2" key="1">
    <citation type="submission" date="2022-11" db="UniProtKB">
        <authorList>
            <consortium name="WormBaseParasite"/>
        </authorList>
    </citation>
    <scope>IDENTIFICATION</scope>
</reference>
<protein>
    <submittedName>
        <fullName evidence="2">Uncharacterized protein</fullName>
    </submittedName>
</protein>
<dbReference type="Proteomes" id="UP000887580">
    <property type="component" value="Unplaced"/>
</dbReference>
<sequence>MLSSINSKILSTSTLQKLHLLRTINKFAAAQPTPQYKPLPCSGDFNLDFRKDRKVIEDGYKLEGMDLQLRLELLDENDYEFMTQYVTEHFVKNSNIVKHLNIKGEEWIELIHPLVVQWISCKNSVLAKKDGDKIIGAGFGSTHDRQEFNDLYRGQLFHDNPKFVIKKDYGE</sequence>
<accession>A0AC35F8W3</accession>
<dbReference type="WBParaSite" id="PS1159_v2.g14982.t1">
    <property type="protein sequence ID" value="PS1159_v2.g14982.t1"/>
    <property type="gene ID" value="PS1159_v2.g14982"/>
</dbReference>
<evidence type="ECO:0000313" key="1">
    <source>
        <dbReference type="Proteomes" id="UP000887580"/>
    </source>
</evidence>
<evidence type="ECO:0000313" key="2">
    <source>
        <dbReference type="WBParaSite" id="PS1159_v2.g14982.t1"/>
    </source>
</evidence>
<name>A0AC35F8W3_9BILA</name>
<proteinExistence type="predicted"/>
<organism evidence="1 2">
    <name type="scientific">Panagrolaimus sp. PS1159</name>
    <dbReference type="NCBI Taxonomy" id="55785"/>
    <lineage>
        <taxon>Eukaryota</taxon>
        <taxon>Metazoa</taxon>
        <taxon>Ecdysozoa</taxon>
        <taxon>Nematoda</taxon>
        <taxon>Chromadorea</taxon>
        <taxon>Rhabditida</taxon>
        <taxon>Tylenchina</taxon>
        <taxon>Panagrolaimomorpha</taxon>
        <taxon>Panagrolaimoidea</taxon>
        <taxon>Panagrolaimidae</taxon>
        <taxon>Panagrolaimus</taxon>
    </lineage>
</organism>